<evidence type="ECO:0000256" key="4">
    <source>
        <dbReference type="ARBA" id="ARBA00022801"/>
    </source>
</evidence>
<evidence type="ECO:0000256" key="5">
    <source>
        <dbReference type="ARBA" id="ARBA00022839"/>
    </source>
</evidence>
<organism evidence="8 9">
    <name type="scientific">Halomonas organivorans</name>
    <dbReference type="NCBI Taxonomy" id="257772"/>
    <lineage>
        <taxon>Bacteria</taxon>
        <taxon>Pseudomonadati</taxon>
        <taxon>Pseudomonadota</taxon>
        <taxon>Gammaproteobacteria</taxon>
        <taxon>Oceanospirillales</taxon>
        <taxon>Halomonadaceae</taxon>
        <taxon>Halomonas</taxon>
    </lineage>
</organism>
<dbReference type="GO" id="GO:0005829">
    <property type="term" value="C:cytosol"/>
    <property type="evidence" value="ECO:0007669"/>
    <property type="project" value="TreeGrafter"/>
</dbReference>
<dbReference type="AlphaFoldDB" id="A0A7W5BYB3"/>
<comment type="function">
    <text evidence="6">Bidirectionally degrades single-stranded DNA into large acid-insoluble oligonucleotides, which are then degraded further into small acid-soluble oligonucleotides.</text>
</comment>
<evidence type="ECO:0000256" key="7">
    <source>
        <dbReference type="SAM" id="MobiDB-lite"/>
    </source>
</evidence>
<dbReference type="SUPFAM" id="SSF116842">
    <property type="entry name" value="XseB-like"/>
    <property type="match status" value="1"/>
</dbReference>
<evidence type="ECO:0000256" key="6">
    <source>
        <dbReference type="HAMAP-Rule" id="MF_00337"/>
    </source>
</evidence>
<dbReference type="InterPro" id="IPR003761">
    <property type="entry name" value="Exonuc_VII_S"/>
</dbReference>
<comment type="caution">
    <text evidence="8">The sequence shown here is derived from an EMBL/GenBank/DDBJ whole genome shotgun (WGS) entry which is preliminary data.</text>
</comment>
<dbReference type="RefSeq" id="WP_183387791.1">
    <property type="nucleotide sequence ID" value="NZ_JACHXM010000009.1"/>
</dbReference>
<dbReference type="Gene3D" id="1.10.287.1040">
    <property type="entry name" value="Exonuclease VII, small subunit"/>
    <property type="match status" value="1"/>
</dbReference>
<name>A0A7W5BYB3_9GAMM</name>
<sequence>MAEQHSEPGDEAAPTDFAATVERLEALVSRLESGELTLEGSLEAFEQGVRLTRDAQRRLDEAELKVRTLTEGEDGGMDLRPFAPPAEDDGER</sequence>
<reference evidence="8 9" key="1">
    <citation type="submission" date="2020-08" db="EMBL/GenBank/DDBJ databases">
        <title>Genomic Encyclopedia of Type Strains, Phase III (KMG-III): the genomes of soil and plant-associated and newly described type strains.</title>
        <authorList>
            <person name="Whitman W."/>
        </authorList>
    </citation>
    <scope>NUCLEOTIDE SEQUENCE [LARGE SCALE GENOMIC DNA]</scope>
    <source>
        <strain evidence="8 9">CECT 5995</strain>
    </source>
</reference>
<evidence type="ECO:0000256" key="3">
    <source>
        <dbReference type="ARBA" id="ARBA00022722"/>
    </source>
</evidence>
<dbReference type="GO" id="GO:0009318">
    <property type="term" value="C:exodeoxyribonuclease VII complex"/>
    <property type="evidence" value="ECO:0007669"/>
    <property type="project" value="UniProtKB-UniRule"/>
</dbReference>
<dbReference type="NCBIfam" id="TIGR01280">
    <property type="entry name" value="xseB"/>
    <property type="match status" value="1"/>
</dbReference>
<gene>
    <name evidence="6" type="primary">xseB</name>
    <name evidence="8" type="ORF">FHR96_002296</name>
</gene>
<dbReference type="EMBL" id="JACHXM010000009">
    <property type="protein sequence ID" value="MBB3141417.1"/>
    <property type="molecule type" value="Genomic_DNA"/>
</dbReference>
<keyword evidence="4 6" id="KW-0378">Hydrolase</keyword>
<dbReference type="HAMAP" id="MF_00337">
    <property type="entry name" value="Exonuc_7_S"/>
    <property type="match status" value="1"/>
</dbReference>
<comment type="catalytic activity">
    <reaction evidence="6">
        <text>Exonucleolytic cleavage in either 5'- to 3'- or 3'- to 5'-direction to yield nucleoside 5'-phosphates.</text>
        <dbReference type="EC" id="3.1.11.6"/>
    </reaction>
</comment>
<dbReference type="EC" id="3.1.11.6" evidence="6"/>
<evidence type="ECO:0000313" key="9">
    <source>
        <dbReference type="Proteomes" id="UP000525987"/>
    </source>
</evidence>
<feature type="region of interest" description="Disordered" evidence="7">
    <location>
        <begin position="69"/>
        <end position="92"/>
    </location>
</feature>
<dbReference type="NCBIfam" id="NF002140">
    <property type="entry name" value="PRK00977.1-4"/>
    <property type="match status" value="1"/>
</dbReference>
<dbReference type="PANTHER" id="PTHR34137">
    <property type="entry name" value="EXODEOXYRIBONUCLEASE 7 SMALL SUBUNIT"/>
    <property type="match status" value="1"/>
</dbReference>
<comment type="subcellular location">
    <subcellularLocation>
        <location evidence="6">Cytoplasm</location>
    </subcellularLocation>
</comment>
<accession>A0A7W5BYB3</accession>
<keyword evidence="2 6" id="KW-0963">Cytoplasm</keyword>
<comment type="subunit">
    <text evidence="6">Heterooligomer composed of large and small subunits.</text>
</comment>
<comment type="similarity">
    <text evidence="1 6">Belongs to the XseB family.</text>
</comment>
<protein>
    <recommendedName>
        <fullName evidence="6">Exodeoxyribonuclease 7 small subunit</fullName>
        <ecNumber evidence="6">3.1.11.6</ecNumber>
    </recommendedName>
    <alternativeName>
        <fullName evidence="6">Exodeoxyribonuclease VII small subunit</fullName>
        <shortName evidence="6">Exonuclease VII small subunit</shortName>
    </alternativeName>
</protein>
<keyword evidence="3 6" id="KW-0540">Nuclease</keyword>
<dbReference type="GO" id="GO:0008855">
    <property type="term" value="F:exodeoxyribonuclease VII activity"/>
    <property type="evidence" value="ECO:0007669"/>
    <property type="project" value="UniProtKB-UniRule"/>
</dbReference>
<evidence type="ECO:0000313" key="8">
    <source>
        <dbReference type="EMBL" id="MBB3141417.1"/>
    </source>
</evidence>
<dbReference type="PANTHER" id="PTHR34137:SF1">
    <property type="entry name" value="EXODEOXYRIBONUCLEASE 7 SMALL SUBUNIT"/>
    <property type="match status" value="1"/>
</dbReference>
<dbReference type="Pfam" id="PF02609">
    <property type="entry name" value="Exonuc_VII_S"/>
    <property type="match status" value="1"/>
</dbReference>
<keyword evidence="9" id="KW-1185">Reference proteome</keyword>
<proteinExistence type="inferred from homology"/>
<keyword evidence="5 6" id="KW-0269">Exonuclease</keyword>
<dbReference type="GO" id="GO:0006308">
    <property type="term" value="P:DNA catabolic process"/>
    <property type="evidence" value="ECO:0007669"/>
    <property type="project" value="UniProtKB-UniRule"/>
</dbReference>
<dbReference type="InterPro" id="IPR037004">
    <property type="entry name" value="Exonuc_VII_ssu_sf"/>
</dbReference>
<evidence type="ECO:0000256" key="1">
    <source>
        <dbReference type="ARBA" id="ARBA00009998"/>
    </source>
</evidence>
<evidence type="ECO:0000256" key="2">
    <source>
        <dbReference type="ARBA" id="ARBA00022490"/>
    </source>
</evidence>
<dbReference type="Proteomes" id="UP000525987">
    <property type="component" value="Unassembled WGS sequence"/>
</dbReference>